<proteinExistence type="predicted"/>
<keyword evidence="1" id="KW-0732">Signal</keyword>
<evidence type="ECO:0000256" key="1">
    <source>
        <dbReference type="SAM" id="SignalP"/>
    </source>
</evidence>
<feature type="chain" id="PRO_5011461068" evidence="1">
    <location>
        <begin position="31"/>
        <end position="113"/>
    </location>
</feature>
<dbReference type="Proteomes" id="UP000199705">
    <property type="component" value="Unassembled WGS sequence"/>
</dbReference>
<evidence type="ECO:0000313" key="3">
    <source>
        <dbReference type="Proteomes" id="UP000199705"/>
    </source>
</evidence>
<keyword evidence="3" id="KW-1185">Reference proteome</keyword>
<dbReference type="EMBL" id="FNCG01000010">
    <property type="protein sequence ID" value="SDH49292.1"/>
    <property type="molecule type" value="Genomic_DNA"/>
</dbReference>
<feature type="signal peptide" evidence="1">
    <location>
        <begin position="1"/>
        <end position="30"/>
    </location>
</feature>
<dbReference type="Pfam" id="PF20130">
    <property type="entry name" value="DUF6520"/>
    <property type="match status" value="1"/>
</dbReference>
<organism evidence="2 3">
    <name type="scientific">Mucilaginibacter gossypii</name>
    <dbReference type="NCBI Taxonomy" id="551996"/>
    <lineage>
        <taxon>Bacteria</taxon>
        <taxon>Pseudomonadati</taxon>
        <taxon>Bacteroidota</taxon>
        <taxon>Sphingobacteriia</taxon>
        <taxon>Sphingobacteriales</taxon>
        <taxon>Sphingobacteriaceae</taxon>
        <taxon>Mucilaginibacter</taxon>
    </lineage>
</organism>
<gene>
    <name evidence="2" type="ORF">SAMN05192573_11047</name>
</gene>
<accession>A0A1G8CUW3</accession>
<protein>
    <submittedName>
        <fullName evidence="2">Uncharacterized protein</fullName>
    </submittedName>
</protein>
<dbReference type="InterPro" id="IPR045391">
    <property type="entry name" value="DUF6520"/>
</dbReference>
<dbReference type="AlphaFoldDB" id="A0A1G8CUW3"/>
<name>A0A1G8CUW3_9SPHI</name>
<evidence type="ECO:0000313" key="2">
    <source>
        <dbReference type="EMBL" id="SDH49292.1"/>
    </source>
</evidence>
<sequence length="113" mass="12398">MFFDLIKHSLQMKKSIIPMLAVILAVSASAFTTVKKHNHKKAADLYWYEVTYDAAHPAGTIASSSDFYVQSEKSQVNSPCDAGTVKDCLRGFASQLTSYPNNAPGTDQIKKPN</sequence>
<reference evidence="3" key="1">
    <citation type="submission" date="2016-10" db="EMBL/GenBank/DDBJ databases">
        <authorList>
            <person name="Varghese N."/>
            <person name="Submissions S."/>
        </authorList>
    </citation>
    <scope>NUCLEOTIDE SEQUENCE [LARGE SCALE GENOMIC DNA]</scope>
    <source>
        <strain evidence="3">Gh-67</strain>
    </source>
</reference>